<comment type="caution">
    <text evidence="1">The sequence shown here is derived from an EMBL/GenBank/DDBJ whole genome shotgun (WGS) entry which is preliminary data.</text>
</comment>
<dbReference type="Proteomes" id="UP001642484">
    <property type="component" value="Unassembled WGS sequence"/>
</dbReference>
<evidence type="ECO:0000313" key="3">
    <source>
        <dbReference type="Proteomes" id="UP001642484"/>
    </source>
</evidence>
<keyword evidence="3" id="KW-1185">Reference proteome</keyword>
<protein>
    <submittedName>
        <fullName evidence="1">Uncharacterized protein</fullName>
    </submittedName>
</protein>
<gene>
    <name evidence="1" type="ORF">CCMP2556_LOCUS51980</name>
    <name evidence="2" type="ORF">CCMP2556_LOCUS52133</name>
</gene>
<evidence type="ECO:0000313" key="2">
    <source>
        <dbReference type="EMBL" id="CAK9112477.1"/>
    </source>
</evidence>
<evidence type="ECO:0000313" key="1">
    <source>
        <dbReference type="EMBL" id="CAK9112094.1"/>
    </source>
</evidence>
<proteinExistence type="predicted"/>
<name>A0ABP0SI94_9DINO</name>
<organism evidence="1 3">
    <name type="scientific">Durusdinium trenchii</name>
    <dbReference type="NCBI Taxonomy" id="1381693"/>
    <lineage>
        <taxon>Eukaryota</taxon>
        <taxon>Sar</taxon>
        <taxon>Alveolata</taxon>
        <taxon>Dinophyceae</taxon>
        <taxon>Suessiales</taxon>
        <taxon>Symbiodiniaceae</taxon>
        <taxon>Durusdinium</taxon>
    </lineage>
</organism>
<dbReference type="EMBL" id="CAXAMN010027717">
    <property type="protein sequence ID" value="CAK9112477.1"/>
    <property type="molecule type" value="Genomic_DNA"/>
</dbReference>
<sequence length="50" mass="5685">MFLFNACLMGYEEAEWMDIILDRMDCILCNVAQLQRLQALGPSGPDGEMM</sequence>
<dbReference type="EMBL" id="CAXAMN010027683">
    <property type="protein sequence ID" value="CAK9112094.1"/>
    <property type="molecule type" value="Genomic_DNA"/>
</dbReference>
<accession>A0ABP0SI94</accession>
<reference evidence="1 3" key="1">
    <citation type="submission" date="2024-02" db="EMBL/GenBank/DDBJ databases">
        <authorList>
            <person name="Chen Y."/>
            <person name="Shah S."/>
            <person name="Dougan E. K."/>
            <person name="Thang M."/>
            <person name="Chan C."/>
        </authorList>
    </citation>
    <scope>NUCLEOTIDE SEQUENCE [LARGE SCALE GENOMIC DNA]</scope>
</reference>